<reference evidence="1" key="1">
    <citation type="journal article" date="2014" name="Front. Microbiol.">
        <title>High frequency of phylogenetically diverse reductive dehalogenase-homologous genes in deep subseafloor sedimentary metagenomes.</title>
        <authorList>
            <person name="Kawai M."/>
            <person name="Futagami T."/>
            <person name="Toyoda A."/>
            <person name="Takaki Y."/>
            <person name="Nishi S."/>
            <person name="Hori S."/>
            <person name="Arai W."/>
            <person name="Tsubouchi T."/>
            <person name="Morono Y."/>
            <person name="Uchiyama I."/>
            <person name="Ito T."/>
            <person name="Fujiyama A."/>
            <person name="Inagaki F."/>
            <person name="Takami H."/>
        </authorList>
    </citation>
    <scope>NUCLEOTIDE SEQUENCE</scope>
    <source>
        <strain evidence="1">Expedition CK06-06</strain>
    </source>
</reference>
<comment type="caution">
    <text evidence="1">The sequence shown here is derived from an EMBL/GenBank/DDBJ whole genome shotgun (WGS) entry which is preliminary data.</text>
</comment>
<proteinExistence type="predicted"/>
<accession>X0UCX5</accession>
<evidence type="ECO:0000313" key="1">
    <source>
        <dbReference type="EMBL" id="GAF97166.1"/>
    </source>
</evidence>
<dbReference type="AlphaFoldDB" id="X0UCX5"/>
<name>X0UCX5_9ZZZZ</name>
<feature type="non-terminal residue" evidence="1">
    <location>
        <position position="1"/>
    </location>
</feature>
<dbReference type="EMBL" id="BARS01016043">
    <property type="protein sequence ID" value="GAF97166.1"/>
    <property type="molecule type" value="Genomic_DNA"/>
</dbReference>
<gene>
    <name evidence="1" type="ORF">S01H1_26464</name>
</gene>
<protein>
    <submittedName>
        <fullName evidence="1">Uncharacterized protein</fullName>
    </submittedName>
</protein>
<organism evidence="1">
    <name type="scientific">marine sediment metagenome</name>
    <dbReference type="NCBI Taxonomy" id="412755"/>
    <lineage>
        <taxon>unclassified sequences</taxon>
        <taxon>metagenomes</taxon>
        <taxon>ecological metagenomes</taxon>
    </lineage>
</organism>
<sequence>SVTFYAECADEDKYLYVDTWSIEYADMSMPEPVKMVVFEGKLYTAYGTYLVRKDNDGVGVIKEFDQDITDLCVFQNPSATDGDNPTYRRLFIAQGLDNHYWYTDDGWTFYESAASTNAKYMSNIGDSQFWISDATNTITSSDSPINDEEADPTSVASAFATSTKVGGDYFEITSLVDHPDTVFVRKQDQAYYLSGSEVLPVAEGLEIEANTDIDYPLHFWQNKLYIPAGTNALYEYDIGRGDILPISPVKFAIGDTKYDGACGRGITSDNEYLYITVETGTR</sequence>
<feature type="non-terminal residue" evidence="1">
    <location>
        <position position="282"/>
    </location>
</feature>